<organism evidence="12 13">
    <name type="scientific">Dendrobium catenatum</name>
    <dbReference type="NCBI Taxonomy" id="906689"/>
    <lineage>
        <taxon>Eukaryota</taxon>
        <taxon>Viridiplantae</taxon>
        <taxon>Streptophyta</taxon>
        <taxon>Embryophyta</taxon>
        <taxon>Tracheophyta</taxon>
        <taxon>Spermatophyta</taxon>
        <taxon>Magnoliopsida</taxon>
        <taxon>Liliopsida</taxon>
        <taxon>Asparagales</taxon>
        <taxon>Orchidaceae</taxon>
        <taxon>Epidendroideae</taxon>
        <taxon>Malaxideae</taxon>
        <taxon>Dendrobiinae</taxon>
        <taxon>Dendrobium</taxon>
    </lineage>
</organism>
<feature type="domain" description="CSC1/OSCA1-like 7TM region" evidence="9">
    <location>
        <begin position="261"/>
        <end position="527"/>
    </location>
</feature>
<name>A0A2I0WKP1_9ASPA</name>
<keyword evidence="5 8" id="KW-1133">Transmembrane helix</keyword>
<evidence type="ECO:0000256" key="4">
    <source>
        <dbReference type="ARBA" id="ARBA00022692"/>
    </source>
</evidence>
<reference evidence="12 13" key="1">
    <citation type="journal article" date="2016" name="Sci. Rep.">
        <title>The Dendrobium catenatum Lindl. genome sequence provides insights into polysaccharide synthase, floral development and adaptive evolution.</title>
        <authorList>
            <person name="Zhang G.Q."/>
            <person name="Xu Q."/>
            <person name="Bian C."/>
            <person name="Tsai W.C."/>
            <person name="Yeh C.M."/>
            <person name="Liu K.W."/>
            <person name="Yoshida K."/>
            <person name="Zhang L.S."/>
            <person name="Chang S.B."/>
            <person name="Chen F."/>
            <person name="Shi Y."/>
            <person name="Su Y.Y."/>
            <person name="Zhang Y.Q."/>
            <person name="Chen L.J."/>
            <person name="Yin Y."/>
            <person name="Lin M."/>
            <person name="Huang H."/>
            <person name="Deng H."/>
            <person name="Wang Z.W."/>
            <person name="Zhu S.L."/>
            <person name="Zhao X."/>
            <person name="Deng C."/>
            <person name="Niu S.C."/>
            <person name="Huang J."/>
            <person name="Wang M."/>
            <person name="Liu G.H."/>
            <person name="Yang H.J."/>
            <person name="Xiao X.J."/>
            <person name="Hsiao Y.Y."/>
            <person name="Wu W.L."/>
            <person name="Chen Y.Y."/>
            <person name="Mitsuda N."/>
            <person name="Ohme-Takagi M."/>
            <person name="Luo Y.B."/>
            <person name="Van de Peer Y."/>
            <person name="Liu Z.J."/>
        </authorList>
    </citation>
    <scope>NUCLEOTIDE SEQUENCE [LARGE SCALE GENOMIC DNA]</scope>
    <source>
        <tissue evidence="12">The whole plant</tissue>
    </source>
</reference>
<feature type="domain" description="CSC1/OSCA1-like N-terminal transmembrane" evidence="10">
    <location>
        <begin position="2"/>
        <end position="70"/>
    </location>
</feature>
<comment type="subcellular location">
    <subcellularLocation>
        <location evidence="1">Membrane</location>
        <topology evidence="1">Multi-pass membrane protein</topology>
    </subcellularLocation>
</comment>
<comment type="similarity">
    <text evidence="2">Belongs to the CSC1 (TC 1.A.17) family.</text>
</comment>
<evidence type="ECO:0000256" key="8">
    <source>
        <dbReference type="SAM" id="Phobius"/>
    </source>
</evidence>
<evidence type="ECO:0000256" key="6">
    <source>
        <dbReference type="ARBA" id="ARBA00023136"/>
    </source>
</evidence>
<evidence type="ECO:0000313" key="12">
    <source>
        <dbReference type="EMBL" id="PKU76221.1"/>
    </source>
</evidence>
<evidence type="ECO:0000256" key="5">
    <source>
        <dbReference type="ARBA" id="ARBA00022989"/>
    </source>
</evidence>
<sequence>MRIFSIAAVVCIFGVLPLNYFGQDMEHGNISSESLEVFTIGNVQSHSKWLWVHCLALYIISFSACILLYFQYKSIARLRLLHITRSPPNPSHFTVLIRAIPKSTGETFSDSVKNFFIKYHASSYLSHQIIYRAGKFHKIMNNARKAYKKVTRLKGAIIDQKCIPFRYRCGICGGTSNSFQLCHDKFELGDKRSDLNGSNSSSKEKECGAAFVFFRTRYAAVVTSEILQSSNPMYWVTDLAPEPHDVYWSNLWIPYRQLWFRKIAILIASIVFMILFLIPVTFVQGLTHLDQLQKIFPFLDGLLKKKFASEIISGYLPSVILQLFLYIVPPVMLLFSSVEGSISHSARKKSACWKVLYFNVWNVFFVNVFSGSVISQINAISSPKDIPTQLAKAVPSQATFFITYVLTSGWASLSSEVMQLFGLIWNFIKRHILRWKDDPASVPTFPYHTEIPRVLLFGLLGFTCSILAPLILPFLLVYFFLGYVVYRNQILNVYCSKYESGGQMWPIAHNATIFSLVLAQIIAIGVFGIKESPTSSSFTIPLVILTLLFNEYCRQRFYPIFHKFSAQDLMEMDSEDERSGRLDEILEQLSSAYCQFPADTTELCNRGENSVVTSQVDGESSSKDVVKNGALHSTLGVLPVSRLKEALASLSLLVTIVNSQT</sequence>
<keyword evidence="3" id="KW-0813">Transport</keyword>
<evidence type="ECO:0000256" key="7">
    <source>
        <dbReference type="ARBA" id="ARBA00023303"/>
    </source>
</evidence>
<dbReference type="Proteomes" id="UP000233837">
    <property type="component" value="Unassembled WGS sequence"/>
</dbReference>
<keyword evidence="13" id="KW-1185">Reference proteome</keyword>
<evidence type="ECO:0000256" key="3">
    <source>
        <dbReference type="ARBA" id="ARBA00022448"/>
    </source>
</evidence>
<feature type="transmembrane region" description="Helical" evidence="8">
    <location>
        <begin position="263"/>
        <end position="282"/>
    </location>
</feature>
<feature type="transmembrane region" description="Helical" evidence="8">
    <location>
        <begin position="454"/>
        <end position="486"/>
    </location>
</feature>
<dbReference type="PANTHER" id="PTHR13018:SF117">
    <property type="entry name" value="CSC1-LIKE PROTEIN RXW8"/>
    <property type="match status" value="1"/>
</dbReference>
<dbReference type="EMBL" id="KZ502547">
    <property type="protein sequence ID" value="PKU76221.1"/>
    <property type="molecule type" value="Genomic_DNA"/>
</dbReference>
<dbReference type="Pfam" id="PF13967">
    <property type="entry name" value="RSN1_TM"/>
    <property type="match status" value="1"/>
</dbReference>
<keyword evidence="4 8" id="KW-0812">Transmembrane</keyword>
<dbReference type="GO" id="GO:0005227">
    <property type="term" value="F:calcium-activated cation channel activity"/>
    <property type="evidence" value="ECO:0007669"/>
    <property type="project" value="InterPro"/>
</dbReference>
<keyword evidence="6 8" id="KW-0472">Membrane</keyword>
<dbReference type="InterPro" id="IPR003864">
    <property type="entry name" value="CSC1/OSCA1-like_7TM"/>
</dbReference>
<evidence type="ECO:0000259" key="9">
    <source>
        <dbReference type="Pfam" id="PF02714"/>
    </source>
</evidence>
<evidence type="ECO:0000259" key="11">
    <source>
        <dbReference type="Pfam" id="PF14703"/>
    </source>
</evidence>
<feature type="transmembrane region" description="Helical" evidence="8">
    <location>
        <begin position="535"/>
        <end position="553"/>
    </location>
</feature>
<evidence type="ECO:0008006" key="14">
    <source>
        <dbReference type="Google" id="ProtNLM"/>
    </source>
</evidence>
<gene>
    <name evidence="12" type="ORF">MA16_Dca015541</name>
</gene>
<dbReference type="Pfam" id="PF02714">
    <property type="entry name" value="RSN1_7TM"/>
    <property type="match status" value="1"/>
</dbReference>
<feature type="transmembrane region" description="Helical" evidence="8">
    <location>
        <begin position="312"/>
        <end position="335"/>
    </location>
</feature>
<proteinExistence type="inferred from homology"/>
<feature type="transmembrane region" description="Helical" evidence="8">
    <location>
        <begin position="356"/>
        <end position="377"/>
    </location>
</feature>
<dbReference type="AlphaFoldDB" id="A0A2I0WKP1"/>
<evidence type="ECO:0000256" key="2">
    <source>
        <dbReference type="ARBA" id="ARBA00007779"/>
    </source>
</evidence>
<keyword evidence="7" id="KW-0407">Ion channel</keyword>
<dbReference type="InterPro" id="IPR032880">
    <property type="entry name" value="CSC1/OSCA1-like_N"/>
</dbReference>
<dbReference type="GO" id="GO:0005886">
    <property type="term" value="C:plasma membrane"/>
    <property type="evidence" value="ECO:0007669"/>
    <property type="project" value="TreeGrafter"/>
</dbReference>
<evidence type="ECO:0000313" key="13">
    <source>
        <dbReference type="Proteomes" id="UP000233837"/>
    </source>
</evidence>
<reference evidence="12 13" key="2">
    <citation type="journal article" date="2017" name="Nature">
        <title>The Apostasia genome and the evolution of orchids.</title>
        <authorList>
            <person name="Zhang G.Q."/>
            <person name="Liu K.W."/>
            <person name="Li Z."/>
            <person name="Lohaus R."/>
            <person name="Hsiao Y.Y."/>
            <person name="Niu S.C."/>
            <person name="Wang J.Y."/>
            <person name="Lin Y.C."/>
            <person name="Xu Q."/>
            <person name="Chen L.J."/>
            <person name="Yoshida K."/>
            <person name="Fujiwara S."/>
            <person name="Wang Z.W."/>
            <person name="Zhang Y.Q."/>
            <person name="Mitsuda N."/>
            <person name="Wang M."/>
            <person name="Liu G.H."/>
            <person name="Pecoraro L."/>
            <person name="Huang H.X."/>
            <person name="Xiao X.J."/>
            <person name="Lin M."/>
            <person name="Wu X.Y."/>
            <person name="Wu W.L."/>
            <person name="Chen Y.Y."/>
            <person name="Chang S.B."/>
            <person name="Sakamoto S."/>
            <person name="Ohme-Takagi M."/>
            <person name="Yagi M."/>
            <person name="Zeng S.J."/>
            <person name="Shen C.Y."/>
            <person name="Yeh C.M."/>
            <person name="Luo Y.B."/>
            <person name="Tsai W.C."/>
            <person name="Van de Peer Y."/>
            <person name="Liu Z.J."/>
        </authorList>
    </citation>
    <scope>NUCLEOTIDE SEQUENCE [LARGE SCALE GENOMIC DNA]</scope>
    <source>
        <tissue evidence="12">The whole plant</tissue>
    </source>
</reference>
<feature type="domain" description="CSC1/OSCA1-like cytosolic" evidence="11">
    <location>
        <begin position="92"/>
        <end position="250"/>
    </location>
</feature>
<feature type="transmembrane region" description="Helical" evidence="8">
    <location>
        <begin position="49"/>
        <end position="70"/>
    </location>
</feature>
<accession>A0A2I0WKP1</accession>
<dbReference type="PANTHER" id="PTHR13018">
    <property type="entry name" value="PROBABLE MEMBRANE PROTEIN DUF221-RELATED"/>
    <property type="match status" value="1"/>
</dbReference>
<keyword evidence="7" id="KW-0406">Ion transport</keyword>
<feature type="transmembrane region" description="Helical" evidence="8">
    <location>
        <begin position="507"/>
        <end position="529"/>
    </location>
</feature>
<dbReference type="InterPro" id="IPR045122">
    <property type="entry name" value="Csc1-like"/>
</dbReference>
<evidence type="ECO:0000256" key="1">
    <source>
        <dbReference type="ARBA" id="ARBA00004141"/>
    </source>
</evidence>
<dbReference type="Pfam" id="PF14703">
    <property type="entry name" value="PHM7_cyt"/>
    <property type="match status" value="1"/>
</dbReference>
<dbReference type="InterPro" id="IPR027815">
    <property type="entry name" value="CSC1/OSCA1-like_cyt"/>
</dbReference>
<evidence type="ECO:0000259" key="10">
    <source>
        <dbReference type="Pfam" id="PF13967"/>
    </source>
</evidence>
<protein>
    <recommendedName>
        <fullName evidence="14">DNA-directed RNA polymerase III subunit RPC2</fullName>
    </recommendedName>
</protein>